<evidence type="ECO:0000313" key="8">
    <source>
        <dbReference type="Proteomes" id="UP001454036"/>
    </source>
</evidence>
<dbReference type="PANTHER" id="PTHR47965">
    <property type="entry name" value="ASPARTYL PROTEASE-RELATED"/>
    <property type="match status" value="1"/>
</dbReference>
<evidence type="ECO:0000256" key="4">
    <source>
        <dbReference type="ARBA" id="ARBA00022729"/>
    </source>
</evidence>
<name>A0AAV3PLT2_LITER</name>
<dbReference type="GO" id="GO:0004190">
    <property type="term" value="F:aspartic-type endopeptidase activity"/>
    <property type="evidence" value="ECO:0007669"/>
    <property type="project" value="InterPro"/>
</dbReference>
<evidence type="ECO:0000313" key="7">
    <source>
        <dbReference type="EMBL" id="GAA0151295.1"/>
    </source>
</evidence>
<dbReference type="GO" id="GO:0006508">
    <property type="term" value="P:proteolysis"/>
    <property type="evidence" value="ECO:0007669"/>
    <property type="project" value="UniProtKB-KW"/>
</dbReference>
<comment type="similarity">
    <text evidence="2">Belongs to the peptidase A1 family.</text>
</comment>
<dbReference type="InterPro" id="IPR032799">
    <property type="entry name" value="TAXi_C"/>
</dbReference>
<dbReference type="CDD" id="cd05489">
    <property type="entry name" value="xylanase_inhibitor_I_like"/>
    <property type="match status" value="1"/>
</dbReference>
<evidence type="ECO:0000256" key="3">
    <source>
        <dbReference type="ARBA" id="ARBA00022525"/>
    </source>
</evidence>
<feature type="signal peptide" evidence="5">
    <location>
        <begin position="1"/>
        <end position="24"/>
    </location>
</feature>
<dbReference type="InterPro" id="IPR032861">
    <property type="entry name" value="TAXi_N"/>
</dbReference>
<dbReference type="SUPFAM" id="SSF50630">
    <property type="entry name" value="Acid proteases"/>
    <property type="match status" value="1"/>
</dbReference>
<dbReference type="FunFam" id="2.40.70.10:FF:000045">
    <property type="entry name" value="Basic 7S globulin"/>
    <property type="match status" value="1"/>
</dbReference>
<protein>
    <submittedName>
        <fullName evidence="7">Protease</fullName>
    </submittedName>
</protein>
<organism evidence="7 8">
    <name type="scientific">Lithospermum erythrorhizon</name>
    <name type="common">Purple gromwell</name>
    <name type="synonym">Lithospermum officinale var. erythrorhizon</name>
    <dbReference type="NCBI Taxonomy" id="34254"/>
    <lineage>
        <taxon>Eukaryota</taxon>
        <taxon>Viridiplantae</taxon>
        <taxon>Streptophyta</taxon>
        <taxon>Embryophyta</taxon>
        <taxon>Tracheophyta</taxon>
        <taxon>Spermatophyta</taxon>
        <taxon>Magnoliopsida</taxon>
        <taxon>eudicotyledons</taxon>
        <taxon>Gunneridae</taxon>
        <taxon>Pentapetalae</taxon>
        <taxon>asterids</taxon>
        <taxon>lamiids</taxon>
        <taxon>Boraginales</taxon>
        <taxon>Boraginaceae</taxon>
        <taxon>Boraginoideae</taxon>
        <taxon>Lithospermeae</taxon>
        <taxon>Lithospermum</taxon>
    </lineage>
</organism>
<keyword evidence="7" id="KW-0378">Hydrolase</keyword>
<dbReference type="FunFam" id="2.40.70.10:FF:000041">
    <property type="entry name" value="Basic 7S globulin"/>
    <property type="match status" value="1"/>
</dbReference>
<dbReference type="PROSITE" id="PS51767">
    <property type="entry name" value="PEPTIDASE_A1"/>
    <property type="match status" value="1"/>
</dbReference>
<accession>A0AAV3PLT2</accession>
<dbReference type="PANTHER" id="PTHR47965:SF22">
    <property type="entry name" value="EUKARYOTIC ASPARTYL PROTEASE FAMILY PROTEIN"/>
    <property type="match status" value="1"/>
</dbReference>
<dbReference type="GO" id="GO:0005576">
    <property type="term" value="C:extracellular region"/>
    <property type="evidence" value="ECO:0007669"/>
    <property type="project" value="UniProtKB-SubCell"/>
</dbReference>
<dbReference type="Proteomes" id="UP001454036">
    <property type="component" value="Unassembled WGS sequence"/>
</dbReference>
<dbReference type="InterPro" id="IPR033868">
    <property type="entry name" value="Xylanase_inhibitor_I-like"/>
</dbReference>
<reference evidence="7 8" key="1">
    <citation type="submission" date="2024-01" db="EMBL/GenBank/DDBJ databases">
        <title>The complete chloroplast genome sequence of Lithospermum erythrorhizon: insights into the phylogenetic relationship among Boraginaceae species and the maternal lineages of purple gromwells.</title>
        <authorList>
            <person name="Okada T."/>
            <person name="Watanabe K."/>
        </authorList>
    </citation>
    <scope>NUCLEOTIDE SEQUENCE [LARGE SCALE GENOMIC DNA]</scope>
</reference>
<sequence length="439" mass="46721">MAYSNYFILLSAFLLIILSQTSSAQPSFRPKALVLPATKDSSTGQYVAEVKQRTPLVPVKVTIDLGGQYLWVDCEQGYVSSTYKPSRCRSAQCSLANSQACGDCFSGPKPGCNNDTCGLSPDNTIIRLGTSGELAQDVLALESTNGNNPGRVVSVPNLLFTCAPTFLLEGLASGVKGMAGLGKSKIGLPSQLASAFSFKRKFAICLSSSKGVIFFGDGPYNFLPNHDLSSGLTYVPLLTNPVSTAGSYFEGESSVEYFIGVKSIRVNNADVPLNTTLLKISSDGFGGTKISNVDKYMTLEPSIYKAVTDAFVKAASNVPRVNAVAPFRICYNSKNFLSTRLGLNVPLIELVLQSSSVSWQIYGANSMVDVGNGVVCLGILDGSLVNPNTNIVRTSVVIGAHQIEDNLLQFDLAASRLGFSSLLYGQRTTCGNFNFTSVA</sequence>
<feature type="domain" description="Peptidase A1" evidence="6">
    <location>
        <begin position="46"/>
        <end position="420"/>
    </location>
</feature>
<dbReference type="InterPro" id="IPR021109">
    <property type="entry name" value="Peptidase_aspartic_dom_sf"/>
</dbReference>
<proteinExistence type="inferred from homology"/>
<dbReference type="Pfam" id="PF14541">
    <property type="entry name" value="TAXi_C"/>
    <property type="match status" value="1"/>
</dbReference>
<evidence type="ECO:0000256" key="1">
    <source>
        <dbReference type="ARBA" id="ARBA00004239"/>
    </source>
</evidence>
<gene>
    <name evidence="7" type="ORF">LIER_37269</name>
</gene>
<keyword evidence="7" id="KW-0645">Protease</keyword>
<comment type="subcellular location">
    <subcellularLocation>
        <location evidence="1">Secreted</location>
        <location evidence="1">Extracellular space</location>
    </subcellularLocation>
</comment>
<keyword evidence="4 5" id="KW-0732">Signal</keyword>
<dbReference type="InterPro" id="IPR001461">
    <property type="entry name" value="Aspartic_peptidase_A1"/>
</dbReference>
<dbReference type="EMBL" id="BAABME010017769">
    <property type="protein sequence ID" value="GAA0151295.1"/>
    <property type="molecule type" value="Genomic_DNA"/>
</dbReference>
<dbReference type="AlphaFoldDB" id="A0AAV3PLT2"/>
<comment type="caution">
    <text evidence="7">The sequence shown here is derived from an EMBL/GenBank/DDBJ whole genome shotgun (WGS) entry which is preliminary data.</text>
</comment>
<dbReference type="InterPro" id="IPR033121">
    <property type="entry name" value="PEPTIDASE_A1"/>
</dbReference>
<feature type="chain" id="PRO_5043752506" evidence="5">
    <location>
        <begin position="25"/>
        <end position="439"/>
    </location>
</feature>
<evidence type="ECO:0000256" key="2">
    <source>
        <dbReference type="ARBA" id="ARBA00007447"/>
    </source>
</evidence>
<keyword evidence="8" id="KW-1185">Reference proteome</keyword>
<keyword evidence="3" id="KW-0964">Secreted</keyword>
<evidence type="ECO:0000256" key="5">
    <source>
        <dbReference type="SAM" id="SignalP"/>
    </source>
</evidence>
<dbReference type="Pfam" id="PF14543">
    <property type="entry name" value="TAXi_N"/>
    <property type="match status" value="1"/>
</dbReference>
<dbReference type="Gene3D" id="2.40.70.10">
    <property type="entry name" value="Acid Proteases"/>
    <property type="match status" value="2"/>
</dbReference>
<evidence type="ECO:0000259" key="6">
    <source>
        <dbReference type="PROSITE" id="PS51767"/>
    </source>
</evidence>